<evidence type="ECO:0000313" key="3">
    <source>
        <dbReference type="Proteomes" id="UP000886520"/>
    </source>
</evidence>
<dbReference type="Proteomes" id="UP000886520">
    <property type="component" value="Chromosome 16"/>
</dbReference>
<keyword evidence="3" id="KW-1185">Reference proteome</keyword>
<comment type="caution">
    <text evidence="2">The sequence shown here is derived from an EMBL/GenBank/DDBJ whole genome shotgun (WGS) entry which is preliminary data.</text>
</comment>
<gene>
    <name evidence="2" type="ORF">GOP47_0016533</name>
</gene>
<proteinExistence type="predicted"/>
<dbReference type="AlphaFoldDB" id="A0A9D4UHU5"/>
<dbReference type="EMBL" id="JABFUD020000016">
    <property type="protein sequence ID" value="KAI5068188.1"/>
    <property type="molecule type" value="Genomic_DNA"/>
</dbReference>
<name>A0A9D4UHU5_ADICA</name>
<evidence type="ECO:0000256" key="1">
    <source>
        <dbReference type="SAM" id="MobiDB-lite"/>
    </source>
</evidence>
<feature type="region of interest" description="Disordered" evidence="1">
    <location>
        <begin position="82"/>
        <end position="122"/>
    </location>
</feature>
<organism evidence="2 3">
    <name type="scientific">Adiantum capillus-veneris</name>
    <name type="common">Maidenhair fern</name>
    <dbReference type="NCBI Taxonomy" id="13818"/>
    <lineage>
        <taxon>Eukaryota</taxon>
        <taxon>Viridiplantae</taxon>
        <taxon>Streptophyta</taxon>
        <taxon>Embryophyta</taxon>
        <taxon>Tracheophyta</taxon>
        <taxon>Polypodiopsida</taxon>
        <taxon>Polypodiidae</taxon>
        <taxon>Polypodiales</taxon>
        <taxon>Pteridineae</taxon>
        <taxon>Pteridaceae</taxon>
        <taxon>Vittarioideae</taxon>
        <taxon>Adiantum</taxon>
    </lineage>
</organism>
<protein>
    <submittedName>
        <fullName evidence="2">Uncharacterized protein</fullName>
    </submittedName>
</protein>
<sequence length="122" mass="13584">MYLCFDCFAATKPLTDRIAQLKDSLRWAELRTQCAKQREEQARRQDHLDAVVSLLKEDIQAHQEGEQHSSPSRWFQHLLAPEGHADGTSSMANWVAECGGGPPSRGDETGQSQNTTFVEQGG</sequence>
<evidence type="ECO:0000313" key="2">
    <source>
        <dbReference type="EMBL" id="KAI5068188.1"/>
    </source>
</evidence>
<reference evidence="2" key="1">
    <citation type="submission" date="2021-01" db="EMBL/GenBank/DDBJ databases">
        <title>Adiantum capillus-veneris genome.</title>
        <authorList>
            <person name="Fang Y."/>
            <person name="Liao Q."/>
        </authorList>
    </citation>
    <scope>NUCLEOTIDE SEQUENCE</scope>
    <source>
        <strain evidence="2">H3</strain>
        <tissue evidence="2">Leaf</tissue>
    </source>
</reference>
<accession>A0A9D4UHU5</accession>
<feature type="compositionally biased region" description="Polar residues" evidence="1">
    <location>
        <begin position="109"/>
        <end position="122"/>
    </location>
</feature>